<comment type="similarity">
    <text evidence="2">Belongs to the mitochondrion-specific ribosomal protein mS23 family.</text>
</comment>
<evidence type="ECO:0000313" key="8">
    <source>
        <dbReference type="EMBL" id="KAG2183064.1"/>
    </source>
</evidence>
<evidence type="ECO:0000256" key="7">
    <source>
        <dbReference type="ARBA" id="ARBA00035421"/>
    </source>
</evidence>
<keyword evidence="5" id="KW-0687">Ribonucleoprotein</keyword>
<dbReference type="AlphaFoldDB" id="A0A8H7Q105"/>
<dbReference type="EMBL" id="JAEPRA010000007">
    <property type="protein sequence ID" value="KAG2183064.1"/>
    <property type="molecule type" value="Genomic_DNA"/>
</dbReference>
<dbReference type="PANTHER" id="PTHR37799">
    <property type="entry name" value="37S RIBOSOMAL PROTEIN S25, MITOCHONDRIAL"/>
    <property type="match status" value="1"/>
</dbReference>
<dbReference type="GO" id="GO:0003735">
    <property type="term" value="F:structural constituent of ribosome"/>
    <property type="evidence" value="ECO:0007669"/>
    <property type="project" value="InterPro"/>
</dbReference>
<evidence type="ECO:0000256" key="6">
    <source>
        <dbReference type="ARBA" id="ARBA00035137"/>
    </source>
</evidence>
<dbReference type="Pfam" id="PF13741">
    <property type="entry name" value="MRP-S25"/>
    <property type="match status" value="1"/>
</dbReference>
<evidence type="ECO:0000256" key="2">
    <source>
        <dbReference type="ARBA" id="ARBA00009864"/>
    </source>
</evidence>
<name>A0A8H7Q105_9FUNG</name>
<gene>
    <name evidence="8" type="ORF">INT44_006045</name>
</gene>
<accession>A0A8H7Q105</accession>
<evidence type="ECO:0000313" key="9">
    <source>
        <dbReference type="Proteomes" id="UP000612746"/>
    </source>
</evidence>
<evidence type="ECO:0000256" key="5">
    <source>
        <dbReference type="ARBA" id="ARBA00023274"/>
    </source>
</evidence>
<protein>
    <recommendedName>
        <fullName evidence="6">Small ribosomal subunit protein mS23</fullName>
    </recommendedName>
    <alternativeName>
        <fullName evidence="7">37S ribosomal protein S25, mitochondrial</fullName>
    </alternativeName>
</protein>
<comment type="subcellular location">
    <subcellularLocation>
        <location evidence="1">Mitochondrion</location>
    </subcellularLocation>
</comment>
<dbReference type="PANTHER" id="PTHR37799:SF1">
    <property type="entry name" value="SMALL RIBOSOMAL SUBUNIT PROTEIN MS23"/>
    <property type="match status" value="1"/>
</dbReference>
<evidence type="ECO:0000256" key="1">
    <source>
        <dbReference type="ARBA" id="ARBA00004173"/>
    </source>
</evidence>
<evidence type="ECO:0000256" key="4">
    <source>
        <dbReference type="ARBA" id="ARBA00023128"/>
    </source>
</evidence>
<keyword evidence="3" id="KW-0689">Ribosomal protein</keyword>
<organism evidence="8 9">
    <name type="scientific">Umbelopsis vinacea</name>
    <dbReference type="NCBI Taxonomy" id="44442"/>
    <lineage>
        <taxon>Eukaryota</taxon>
        <taxon>Fungi</taxon>
        <taxon>Fungi incertae sedis</taxon>
        <taxon>Mucoromycota</taxon>
        <taxon>Mucoromycotina</taxon>
        <taxon>Umbelopsidomycetes</taxon>
        <taxon>Umbelopsidales</taxon>
        <taxon>Umbelopsidaceae</taxon>
        <taxon>Umbelopsis</taxon>
    </lineage>
</organism>
<sequence length="223" mass="25441">MAYRAPPAELSKHVSRLLKGKLLKKPPTWFAAVNAVPPGPSIIRSQNPEVNITGQSASEQQFIQANRPTVHTSVRHKQKNLKTKAPKPRSIVYPEDRLRRQFYKDHPFELQRPKLLVETTDGINRTDFSQLLLPGMNPAQVDGEAVIKYQLHLMVTENLTERQAYAKSTSEFYAIRAQEEAEKRLAQSKITNVFEALAAKKQTQRTLHHEEKIIAANRLKMTE</sequence>
<dbReference type="Proteomes" id="UP000612746">
    <property type="component" value="Unassembled WGS sequence"/>
</dbReference>
<dbReference type="OrthoDB" id="5542239at2759"/>
<evidence type="ECO:0000256" key="3">
    <source>
        <dbReference type="ARBA" id="ARBA00022980"/>
    </source>
</evidence>
<dbReference type="InterPro" id="IPR016939">
    <property type="entry name" value="Ribosomal_mS23_fun"/>
</dbReference>
<keyword evidence="4" id="KW-0496">Mitochondrion</keyword>
<proteinExistence type="inferred from homology"/>
<keyword evidence="9" id="KW-1185">Reference proteome</keyword>
<dbReference type="GO" id="GO:0005763">
    <property type="term" value="C:mitochondrial small ribosomal subunit"/>
    <property type="evidence" value="ECO:0007669"/>
    <property type="project" value="InterPro"/>
</dbReference>
<comment type="caution">
    <text evidence="8">The sequence shown here is derived from an EMBL/GenBank/DDBJ whole genome shotgun (WGS) entry which is preliminary data.</text>
</comment>
<reference evidence="8" key="1">
    <citation type="submission" date="2020-12" db="EMBL/GenBank/DDBJ databases">
        <title>Metabolic potential, ecology and presence of endohyphal bacteria is reflected in genomic diversity of Mucoromycotina.</title>
        <authorList>
            <person name="Muszewska A."/>
            <person name="Okrasinska A."/>
            <person name="Steczkiewicz K."/>
            <person name="Drgas O."/>
            <person name="Orlowska M."/>
            <person name="Perlinska-Lenart U."/>
            <person name="Aleksandrzak-Piekarczyk T."/>
            <person name="Szatraj K."/>
            <person name="Zielenkiewicz U."/>
            <person name="Pilsyk S."/>
            <person name="Malc E."/>
            <person name="Mieczkowski P."/>
            <person name="Kruszewska J.S."/>
            <person name="Biernat P."/>
            <person name="Pawlowska J."/>
        </authorList>
    </citation>
    <scope>NUCLEOTIDE SEQUENCE</scope>
    <source>
        <strain evidence="8">WA0000051536</strain>
    </source>
</reference>